<feature type="compositionally biased region" description="Basic and acidic residues" evidence="1">
    <location>
        <begin position="157"/>
        <end position="170"/>
    </location>
</feature>
<sequence length="319" mass="35830">MGARPVSNEGRSGGVSQMHQQQQGLGLEGGERPKLKLLPRSRPMEGNDTWFLDEKQEHQPTIHPVCVENSRELQGNMNMPRPGSAGADIGDRGSERPRLNLKPRSLPVEQSDDITEKERKSVFGGARPRELVLKERGVDDVVANSQEVISPAHSHRVKSDSQRTDMKSRQEPPALATRRGERSDSSSVDQRSGREFEKKDARSDHEKVDNLRASWRNDNWKNTREIERPAERRPEPETWRKPVEQPKQEVPGTASRHGKAASALELAQAFSRSVSDPRSDNHFPSQRSSTGLGQAPFSRLTDTTRDFYSGANPRHINGY</sequence>
<dbReference type="PANTHER" id="PTHR32091">
    <property type="entry name" value="EUKARYOTIC TRANSLATION INITIATION FACTOR 4B"/>
    <property type="match status" value="1"/>
</dbReference>
<feature type="compositionally biased region" description="Polar residues" evidence="1">
    <location>
        <begin position="282"/>
        <end position="292"/>
    </location>
</feature>
<dbReference type="OMA" id="NRSHEHM"/>
<evidence type="ECO:0000313" key="2">
    <source>
        <dbReference type="EMBL" id="ONK74758.1"/>
    </source>
</evidence>
<keyword evidence="3" id="KW-1185">Reference proteome</keyword>
<gene>
    <name evidence="2" type="ORF">A4U43_C03F9850</name>
</gene>
<dbReference type="AlphaFoldDB" id="A0A5P1F8Q3"/>
<feature type="region of interest" description="Disordered" evidence="1">
    <location>
        <begin position="74"/>
        <end position="319"/>
    </location>
</feature>
<dbReference type="GO" id="GO:0003729">
    <property type="term" value="F:mRNA binding"/>
    <property type="evidence" value="ECO:0007669"/>
    <property type="project" value="TreeGrafter"/>
</dbReference>
<dbReference type="Proteomes" id="UP000243459">
    <property type="component" value="Chromosome 3"/>
</dbReference>
<protein>
    <submittedName>
        <fullName evidence="2">Uncharacterized protein</fullName>
    </submittedName>
</protein>
<proteinExistence type="predicted"/>
<dbReference type="InterPro" id="IPR010433">
    <property type="entry name" value="EIF-4B_pln"/>
</dbReference>
<dbReference type="OrthoDB" id="48651at2759"/>
<feature type="compositionally biased region" description="Basic and acidic residues" evidence="1">
    <location>
        <begin position="89"/>
        <end position="98"/>
    </location>
</feature>
<reference evidence="3" key="1">
    <citation type="journal article" date="2017" name="Nat. Commun.">
        <title>The asparagus genome sheds light on the origin and evolution of a young Y chromosome.</title>
        <authorList>
            <person name="Harkess A."/>
            <person name="Zhou J."/>
            <person name="Xu C."/>
            <person name="Bowers J.E."/>
            <person name="Van der Hulst R."/>
            <person name="Ayyampalayam S."/>
            <person name="Mercati F."/>
            <person name="Riccardi P."/>
            <person name="McKain M.R."/>
            <person name="Kakrana A."/>
            <person name="Tang H."/>
            <person name="Ray J."/>
            <person name="Groenendijk J."/>
            <person name="Arikit S."/>
            <person name="Mathioni S.M."/>
            <person name="Nakano M."/>
            <person name="Shan H."/>
            <person name="Telgmann-Rauber A."/>
            <person name="Kanno A."/>
            <person name="Yue Z."/>
            <person name="Chen H."/>
            <person name="Li W."/>
            <person name="Chen Y."/>
            <person name="Xu X."/>
            <person name="Zhang Y."/>
            <person name="Luo S."/>
            <person name="Chen H."/>
            <person name="Gao J."/>
            <person name="Mao Z."/>
            <person name="Pires J.C."/>
            <person name="Luo M."/>
            <person name="Kudrna D."/>
            <person name="Wing R.A."/>
            <person name="Meyers B.C."/>
            <person name="Yi K."/>
            <person name="Kong H."/>
            <person name="Lavrijsen P."/>
            <person name="Sunseri F."/>
            <person name="Falavigna A."/>
            <person name="Ye Y."/>
            <person name="Leebens-Mack J.H."/>
            <person name="Chen G."/>
        </authorList>
    </citation>
    <scope>NUCLEOTIDE SEQUENCE [LARGE SCALE GENOMIC DNA]</scope>
    <source>
        <strain evidence="3">cv. DH0086</strain>
    </source>
</reference>
<feature type="compositionally biased region" description="Basic and acidic residues" evidence="1">
    <location>
        <begin position="218"/>
        <end position="247"/>
    </location>
</feature>
<accession>A0A5P1F8Q3</accession>
<feature type="compositionally biased region" description="Basic and acidic residues" evidence="1">
    <location>
        <begin position="114"/>
        <end position="139"/>
    </location>
</feature>
<name>A0A5P1F8Q3_ASPOF</name>
<dbReference type="Gramene" id="ONK74758">
    <property type="protein sequence ID" value="ONK74758"/>
    <property type="gene ID" value="A4U43_C03F9850"/>
</dbReference>
<organism evidence="2 3">
    <name type="scientific">Asparagus officinalis</name>
    <name type="common">Garden asparagus</name>
    <dbReference type="NCBI Taxonomy" id="4686"/>
    <lineage>
        <taxon>Eukaryota</taxon>
        <taxon>Viridiplantae</taxon>
        <taxon>Streptophyta</taxon>
        <taxon>Embryophyta</taxon>
        <taxon>Tracheophyta</taxon>
        <taxon>Spermatophyta</taxon>
        <taxon>Magnoliopsida</taxon>
        <taxon>Liliopsida</taxon>
        <taxon>Asparagales</taxon>
        <taxon>Asparagaceae</taxon>
        <taxon>Asparagoideae</taxon>
        <taxon>Asparagus</taxon>
    </lineage>
</organism>
<feature type="compositionally biased region" description="Basic and acidic residues" evidence="1">
    <location>
        <begin position="191"/>
        <end position="210"/>
    </location>
</feature>
<dbReference type="PANTHER" id="PTHR32091:SF4">
    <property type="entry name" value="OS07G0546100 PROTEIN"/>
    <property type="match status" value="1"/>
</dbReference>
<dbReference type="GO" id="GO:0003743">
    <property type="term" value="F:translation initiation factor activity"/>
    <property type="evidence" value="ECO:0007669"/>
    <property type="project" value="InterPro"/>
</dbReference>
<evidence type="ECO:0000256" key="1">
    <source>
        <dbReference type="SAM" id="MobiDB-lite"/>
    </source>
</evidence>
<dbReference type="EMBL" id="CM007383">
    <property type="protein sequence ID" value="ONK74758.1"/>
    <property type="molecule type" value="Genomic_DNA"/>
</dbReference>
<evidence type="ECO:0000313" key="3">
    <source>
        <dbReference type="Proteomes" id="UP000243459"/>
    </source>
</evidence>
<feature type="region of interest" description="Disordered" evidence="1">
    <location>
        <begin position="1"/>
        <end position="48"/>
    </location>
</feature>